<gene>
    <name evidence="1" type="ORF">MM415A00269_0042</name>
</gene>
<proteinExistence type="predicted"/>
<evidence type="ECO:0000313" key="1">
    <source>
        <dbReference type="EMBL" id="QJA83674.1"/>
    </source>
</evidence>
<protein>
    <submittedName>
        <fullName evidence="1">Uncharacterized protein</fullName>
    </submittedName>
</protein>
<accession>A0A6M3KQ99</accession>
<dbReference type="EMBL" id="MT142515">
    <property type="protein sequence ID" value="QJA83674.1"/>
    <property type="molecule type" value="Genomic_DNA"/>
</dbReference>
<sequence length="85" mass="9833">MTKAEAEKEVEELNNSKGPSWFCPLIKGDCRQDCITYVEAFYYTENPRSGGNLVDVKRNDYHVQQPFCNNAMFVEMELVCPSHHE</sequence>
<organism evidence="1">
    <name type="scientific">viral metagenome</name>
    <dbReference type="NCBI Taxonomy" id="1070528"/>
    <lineage>
        <taxon>unclassified sequences</taxon>
        <taxon>metagenomes</taxon>
        <taxon>organismal metagenomes</taxon>
    </lineage>
</organism>
<dbReference type="AlphaFoldDB" id="A0A6M3KQ99"/>
<reference evidence="1" key="1">
    <citation type="submission" date="2020-03" db="EMBL/GenBank/DDBJ databases">
        <title>The deep terrestrial virosphere.</title>
        <authorList>
            <person name="Holmfeldt K."/>
            <person name="Nilsson E."/>
            <person name="Simone D."/>
            <person name="Lopez-Fernandez M."/>
            <person name="Wu X."/>
            <person name="de Brujin I."/>
            <person name="Lundin D."/>
            <person name="Andersson A."/>
            <person name="Bertilsson S."/>
            <person name="Dopson M."/>
        </authorList>
    </citation>
    <scope>NUCLEOTIDE SEQUENCE</scope>
    <source>
        <strain evidence="1">MM415A00269</strain>
    </source>
</reference>
<name>A0A6M3KQ99_9ZZZZ</name>